<keyword evidence="2" id="KW-0540">Nuclease</keyword>
<feature type="domain" description="Endonuclease/exonuclease/phosphatase" evidence="1">
    <location>
        <begin position="50"/>
        <end position="268"/>
    </location>
</feature>
<dbReference type="NCBIfam" id="NF003842">
    <property type="entry name" value="PRK05421.1-4"/>
    <property type="match status" value="1"/>
</dbReference>
<dbReference type="AlphaFoldDB" id="A0A0C1Y7M1"/>
<dbReference type="SUPFAM" id="SSF56219">
    <property type="entry name" value="DNase I-like"/>
    <property type="match status" value="1"/>
</dbReference>
<dbReference type="Pfam" id="PF03372">
    <property type="entry name" value="Exo_endo_phos"/>
    <property type="match status" value="1"/>
</dbReference>
<dbReference type="EMBL" id="JTHE02000003">
    <property type="protein sequence ID" value="NEV69953.1"/>
    <property type="molecule type" value="Genomic_DNA"/>
</dbReference>
<reference evidence="2" key="1">
    <citation type="submission" date="2014-11" db="EMBL/GenBank/DDBJ databases">
        <authorList>
            <person name="Malar M.C."/>
            <person name="Sen D."/>
            <person name="Tripathy S."/>
        </authorList>
    </citation>
    <scope>NUCLEOTIDE SEQUENCE</scope>
    <source>
        <strain evidence="2">BDU141951</strain>
    </source>
</reference>
<organism evidence="2">
    <name type="scientific">Lyngbya confervoides BDU141951</name>
    <dbReference type="NCBI Taxonomy" id="1574623"/>
    <lineage>
        <taxon>Bacteria</taxon>
        <taxon>Bacillati</taxon>
        <taxon>Cyanobacteriota</taxon>
        <taxon>Cyanophyceae</taxon>
        <taxon>Oscillatoriophycideae</taxon>
        <taxon>Oscillatoriales</taxon>
        <taxon>Microcoleaceae</taxon>
        <taxon>Lyngbya</taxon>
    </lineage>
</organism>
<sequence length="279" mass="31828">MSSFSDLCSQLWPFDAAARLNPFSPSFEAVIEGHQFSRTVLDPASIAIANWNIAKNNHLDEWLTEAEAIAQRYDPDLFFLQEVRIASPEQAPVPFAEHGWHFAPNLRDARTRHAFGVLTAAKVQHLDHQHLHTQHYEPVFNTPKVALITEYPLMTRGQSLVTVNVHGLNFVDNGKFQAQLQQLADHIQHHAGPMIVAGDFNTWNGERMRLLRSRMTSLGLTQVQFAREHDRRLKRFLWSDPLDHVFYRGLAVRSGSARVLHTLKSSDHVPMVVEFYVLA</sequence>
<dbReference type="InterPro" id="IPR005135">
    <property type="entry name" value="Endo/exonuclease/phosphatase"/>
</dbReference>
<proteinExistence type="predicted"/>
<reference evidence="2" key="3">
    <citation type="submission" date="2020-02" db="EMBL/GenBank/DDBJ databases">
        <authorList>
            <person name="Sarangi A.N."/>
            <person name="Ghosh S."/>
            <person name="Mukherjee M."/>
            <person name="Tripathy S."/>
        </authorList>
    </citation>
    <scope>NUCLEOTIDE SEQUENCE</scope>
    <source>
        <strain evidence="2">BDU141951</strain>
    </source>
</reference>
<reference evidence="2" key="2">
    <citation type="journal article" date="2015" name="Genome Announc.">
        <title>Draft Genome Sequence of Filamentous Marine Cyanobacterium Lyngbya confervoides Strain BDU141951.</title>
        <authorList>
            <person name="Chandrababunaidu M.M."/>
            <person name="Sen D."/>
            <person name="Tripathy S."/>
        </authorList>
    </citation>
    <scope>NUCLEOTIDE SEQUENCE</scope>
    <source>
        <strain evidence="2">BDU141951</strain>
    </source>
</reference>
<accession>A0A0C1Y7M1</accession>
<evidence type="ECO:0000259" key="1">
    <source>
        <dbReference type="Pfam" id="PF03372"/>
    </source>
</evidence>
<dbReference type="InterPro" id="IPR036691">
    <property type="entry name" value="Endo/exonu/phosph_ase_sf"/>
</dbReference>
<evidence type="ECO:0000313" key="2">
    <source>
        <dbReference type="EMBL" id="NEV69953.1"/>
    </source>
</evidence>
<comment type="caution">
    <text evidence="2">The sequence shown here is derived from an EMBL/GenBank/DDBJ whole genome shotgun (WGS) entry which is preliminary data.</text>
</comment>
<protein>
    <submittedName>
        <fullName evidence="2">Endonuclease/exonuclease/phosphatase family protein</fullName>
    </submittedName>
</protein>
<dbReference type="NCBIfam" id="NF003840">
    <property type="entry name" value="PRK05421.1-2"/>
    <property type="match status" value="1"/>
</dbReference>
<keyword evidence="2" id="KW-0378">Hydrolase</keyword>
<gene>
    <name evidence="2" type="ORF">QQ91_022935</name>
</gene>
<keyword evidence="2" id="KW-0255">Endonuclease</keyword>
<dbReference type="GO" id="GO:0004519">
    <property type="term" value="F:endonuclease activity"/>
    <property type="evidence" value="ECO:0007669"/>
    <property type="project" value="UniProtKB-KW"/>
</dbReference>
<dbReference type="Gene3D" id="3.60.10.10">
    <property type="entry name" value="Endonuclease/exonuclease/phosphatase"/>
    <property type="match status" value="1"/>
</dbReference>
<name>A0A0C1Y7M1_9CYAN</name>